<organism evidence="1">
    <name type="scientific">viral metagenome</name>
    <dbReference type="NCBI Taxonomy" id="1070528"/>
    <lineage>
        <taxon>unclassified sequences</taxon>
        <taxon>metagenomes</taxon>
        <taxon>organismal metagenomes</taxon>
    </lineage>
</organism>
<reference evidence="1" key="1">
    <citation type="journal article" date="2020" name="Nature">
        <title>Giant virus diversity and host interactions through global metagenomics.</title>
        <authorList>
            <person name="Schulz F."/>
            <person name="Roux S."/>
            <person name="Paez-Espino D."/>
            <person name="Jungbluth S."/>
            <person name="Walsh D.A."/>
            <person name="Denef V.J."/>
            <person name="McMahon K.D."/>
            <person name="Konstantinidis K.T."/>
            <person name="Eloe-Fadrosh E.A."/>
            <person name="Kyrpides N.C."/>
            <person name="Woyke T."/>
        </authorList>
    </citation>
    <scope>NUCLEOTIDE SEQUENCE</scope>
    <source>
        <strain evidence="1">GVMAG-M-3300018416-45</strain>
    </source>
</reference>
<name>A0A6C0BQD4_9ZZZZ</name>
<dbReference type="AlphaFoldDB" id="A0A6C0BQD4"/>
<evidence type="ECO:0000313" key="1">
    <source>
        <dbReference type="EMBL" id="QHS94597.1"/>
    </source>
</evidence>
<sequence>MSSTRNINTKGNYEMETRQYEIAQIYNTYKHSSYGKSYENTLPNIGITPSRLPREAFSNNYTDIESMLLGIGSTNLVDKSFNVSPCLKELKSQTFVERIPLIMPTKLLLEPNQRPTY</sequence>
<dbReference type="EMBL" id="MN739227">
    <property type="protein sequence ID" value="QHS94597.1"/>
    <property type="molecule type" value="Genomic_DNA"/>
</dbReference>
<proteinExistence type="predicted"/>
<accession>A0A6C0BQD4</accession>
<protein>
    <submittedName>
        <fullName evidence="1">Uncharacterized protein</fullName>
    </submittedName>
</protein>